<proteinExistence type="predicted"/>
<evidence type="ECO:0000313" key="1">
    <source>
        <dbReference type="EMBL" id="KAE9604215.1"/>
    </source>
</evidence>
<name>A0A6A4PRC5_LUPAL</name>
<accession>A0A6A4PRC5</accession>
<organism evidence="1 2">
    <name type="scientific">Lupinus albus</name>
    <name type="common">White lupine</name>
    <name type="synonym">Lupinus termis</name>
    <dbReference type="NCBI Taxonomy" id="3870"/>
    <lineage>
        <taxon>Eukaryota</taxon>
        <taxon>Viridiplantae</taxon>
        <taxon>Streptophyta</taxon>
        <taxon>Embryophyta</taxon>
        <taxon>Tracheophyta</taxon>
        <taxon>Spermatophyta</taxon>
        <taxon>Magnoliopsida</taxon>
        <taxon>eudicotyledons</taxon>
        <taxon>Gunneridae</taxon>
        <taxon>Pentapetalae</taxon>
        <taxon>rosids</taxon>
        <taxon>fabids</taxon>
        <taxon>Fabales</taxon>
        <taxon>Fabaceae</taxon>
        <taxon>Papilionoideae</taxon>
        <taxon>50 kb inversion clade</taxon>
        <taxon>genistoids sensu lato</taxon>
        <taxon>core genistoids</taxon>
        <taxon>Genisteae</taxon>
        <taxon>Lupinus</taxon>
    </lineage>
</organism>
<evidence type="ECO:0000313" key="2">
    <source>
        <dbReference type="Proteomes" id="UP000447434"/>
    </source>
</evidence>
<dbReference type="EMBL" id="WOCE01000011">
    <property type="protein sequence ID" value="KAE9604215.1"/>
    <property type="molecule type" value="Genomic_DNA"/>
</dbReference>
<sequence length="134" mass="15516">MAKCLRPDPIAHFIFLIVVEGLGGIMRSTILKNIFQGYQVGREYVVISHLQYADDTLLIRKNSDHNVMVLKSILKCFELSYRFKINFHKSNFIGVKSKCHFAQKAVEKLCYERRSITFKFLGTPVGANRKRLFT</sequence>
<gene>
    <name evidence="1" type="ORF">Lalb_Chr11g0068961</name>
</gene>
<comment type="caution">
    <text evidence="1">The sequence shown here is derived from an EMBL/GenBank/DDBJ whole genome shotgun (WGS) entry which is preliminary data.</text>
</comment>
<evidence type="ECO:0008006" key="3">
    <source>
        <dbReference type="Google" id="ProtNLM"/>
    </source>
</evidence>
<protein>
    <recommendedName>
        <fullName evidence="3">Reverse transcriptase domain-containing protein</fullName>
    </recommendedName>
</protein>
<keyword evidence="2" id="KW-1185">Reference proteome</keyword>
<dbReference type="OrthoDB" id="1932527at2759"/>
<dbReference type="Proteomes" id="UP000447434">
    <property type="component" value="Chromosome 11"/>
</dbReference>
<reference evidence="2" key="1">
    <citation type="journal article" date="2020" name="Nat. Commun.">
        <title>Genome sequence of the cluster root forming white lupin.</title>
        <authorList>
            <person name="Hufnagel B."/>
            <person name="Marques A."/>
            <person name="Soriano A."/>
            <person name="Marques L."/>
            <person name="Divol F."/>
            <person name="Doumas P."/>
            <person name="Sallet E."/>
            <person name="Mancinotti D."/>
            <person name="Carrere S."/>
            <person name="Marande W."/>
            <person name="Arribat S."/>
            <person name="Keller J."/>
            <person name="Huneau C."/>
            <person name="Blein T."/>
            <person name="Aime D."/>
            <person name="Laguerre M."/>
            <person name="Taylor J."/>
            <person name="Schubert V."/>
            <person name="Nelson M."/>
            <person name="Geu-Flores F."/>
            <person name="Crespi M."/>
            <person name="Gallardo-Guerrero K."/>
            <person name="Delaux P.-M."/>
            <person name="Salse J."/>
            <person name="Berges H."/>
            <person name="Guyot R."/>
            <person name="Gouzy J."/>
            <person name="Peret B."/>
        </authorList>
    </citation>
    <scope>NUCLEOTIDE SEQUENCE [LARGE SCALE GENOMIC DNA]</scope>
    <source>
        <strain evidence="2">cv. Amiga</strain>
    </source>
</reference>
<dbReference type="AlphaFoldDB" id="A0A6A4PRC5"/>